<dbReference type="SUPFAM" id="SSF51556">
    <property type="entry name" value="Metallo-dependent hydrolases"/>
    <property type="match status" value="1"/>
</dbReference>
<organism evidence="4 5">
    <name type="scientific">Steroidobacter agaridevorans</name>
    <dbReference type="NCBI Taxonomy" id="2695856"/>
    <lineage>
        <taxon>Bacteria</taxon>
        <taxon>Pseudomonadati</taxon>
        <taxon>Pseudomonadota</taxon>
        <taxon>Gammaproteobacteria</taxon>
        <taxon>Steroidobacterales</taxon>
        <taxon>Steroidobacteraceae</taxon>
        <taxon>Steroidobacter</taxon>
    </lineage>
</organism>
<protein>
    <recommendedName>
        <fullName evidence="3">Amidohydrolase-related domain-containing protein</fullName>
    </recommendedName>
</protein>
<name>A0A829YFW0_9GAMM</name>
<dbReference type="GO" id="GO:0019748">
    <property type="term" value="P:secondary metabolic process"/>
    <property type="evidence" value="ECO:0007669"/>
    <property type="project" value="TreeGrafter"/>
</dbReference>
<evidence type="ECO:0000259" key="3">
    <source>
        <dbReference type="Pfam" id="PF04909"/>
    </source>
</evidence>
<accession>A0A829YFW0</accession>
<dbReference type="RefSeq" id="WP_161813886.1">
    <property type="nucleotide sequence ID" value="NZ_BLJN01000004.1"/>
</dbReference>
<dbReference type="PANTHER" id="PTHR21240:SF28">
    <property type="entry name" value="ISO-OROTATE DECARBOXYLASE (EUROFUNG)"/>
    <property type="match status" value="1"/>
</dbReference>
<sequence length="373" mass="41927">MLGVTKGILFAGLLATSFAHAEQPPYQDSDFTIVEKIDAHVHLHGTLPTFMSRAAADNIRLLTINVNYSDFPPLPEQNRDALALRGAHPDRVAFATTFDAAGSDQPGWEQGVKRQLSDALDAGAVAVKVWKDIGMQQRDANGRAVMIDDPRFTPIFRMLEERGTVVLGHLGEPRNAWLPLAEMTINGDRQYFKEHPQYHMALHAEWPTYEQQIAARDRLLDRHPKLRFVGVHLASLEWSVDRVTEFLNRYPNASVDLAARLSHLQLQASVDRDKVRRFFLQFQDRILYATDIACQGPQEDSACAAQADEAWHDDWRFLTGADTLHSTEFAASFRGLALPRDVIDKIYSGNVRRLFPNAWSPPTGRAPPSGRAR</sequence>
<feature type="domain" description="Amidohydrolase-related" evidence="3">
    <location>
        <begin position="76"/>
        <end position="356"/>
    </location>
</feature>
<dbReference type="GO" id="GO:0016831">
    <property type="term" value="F:carboxy-lyase activity"/>
    <property type="evidence" value="ECO:0007669"/>
    <property type="project" value="InterPro"/>
</dbReference>
<dbReference type="GO" id="GO:0005737">
    <property type="term" value="C:cytoplasm"/>
    <property type="evidence" value="ECO:0007669"/>
    <property type="project" value="TreeGrafter"/>
</dbReference>
<comment type="caution">
    <text evidence="4">The sequence shown here is derived from an EMBL/GenBank/DDBJ whole genome shotgun (WGS) entry which is preliminary data.</text>
</comment>
<dbReference type="Proteomes" id="UP000445000">
    <property type="component" value="Unassembled WGS sequence"/>
</dbReference>
<dbReference type="AlphaFoldDB" id="A0A829YFW0"/>
<dbReference type="InterPro" id="IPR032465">
    <property type="entry name" value="ACMSD"/>
</dbReference>
<dbReference type="Pfam" id="PF04909">
    <property type="entry name" value="Amidohydro_2"/>
    <property type="match status" value="1"/>
</dbReference>
<dbReference type="Gene3D" id="3.20.20.140">
    <property type="entry name" value="Metal-dependent hydrolases"/>
    <property type="match status" value="1"/>
</dbReference>
<evidence type="ECO:0000256" key="2">
    <source>
        <dbReference type="SAM" id="SignalP"/>
    </source>
</evidence>
<keyword evidence="5" id="KW-1185">Reference proteome</keyword>
<evidence type="ECO:0000313" key="5">
    <source>
        <dbReference type="Proteomes" id="UP000445000"/>
    </source>
</evidence>
<dbReference type="PANTHER" id="PTHR21240">
    <property type="entry name" value="2-AMINO-3-CARBOXYLMUCONATE-6-SEMIALDEHYDE DECARBOXYLASE"/>
    <property type="match status" value="1"/>
</dbReference>
<feature type="chain" id="PRO_5032551867" description="Amidohydrolase-related domain-containing protein" evidence="2">
    <location>
        <begin position="22"/>
        <end position="373"/>
    </location>
</feature>
<reference evidence="5" key="1">
    <citation type="submission" date="2020-01" db="EMBL/GenBank/DDBJ databases">
        <title>'Steroidobacter agaridevorans' sp. nov., agar-degrading bacteria isolated from rhizosphere soils.</title>
        <authorList>
            <person name="Ikenaga M."/>
            <person name="Kataoka M."/>
            <person name="Murouchi A."/>
            <person name="Katsuragi S."/>
            <person name="Sakai M."/>
        </authorList>
    </citation>
    <scope>NUCLEOTIDE SEQUENCE [LARGE SCALE GENOMIC DNA]</scope>
    <source>
        <strain evidence="5">YU21-B</strain>
    </source>
</reference>
<evidence type="ECO:0000313" key="4">
    <source>
        <dbReference type="EMBL" id="GFE82217.1"/>
    </source>
</evidence>
<dbReference type="GO" id="GO:0016787">
    <property type="term" value="F:hydrolase activity"/>
    <property type="evidence" value="ECO:0007669"/>
    <property type="project" value="InterPro"/>
</dbReference>
<dbReference type="InterPro" id="IPR006680">
    <property type="entry name" value="Amidohydro-rel"/>
</dbReference>
<keyword evidence="2" id="KW-0732">Signal</keyword>
<evidence type="ECO:0000256" key="1">
    <source>
        <dbReference type="ARBA" id="ARBA00023239"/>
    </source>
</evidence>
<feature type="signal peptide" evidence="2">
    <location>
        <begin position="1"/>
        <end position="21"/>
    </location>
</feature>
<gene>
    <name evidence="4" type="ORF">GCM10011487_42170</name>
</gene>
<proteinExistence type="predicted"/>
<keyword evidence="1" id="KW-0456">Lyase</keyword>
<dbReference type="InterPro" id="IPR032466">
    <property type="entry name" value="Metal_Hydrolase"/>
</dbReference>
<dbReference type="EMBL" id="BLJN01000004">
    <property type="protein sequence ID" value="GFE82217.1"/>
    <property type="molecule type" value="Genomic_DNA"/>
</dbReference>